<evidence type="ECO:0000259" key="4">
    <source>
        <dbReference type="Pfam" id="PF25917"/>
    </source>
</evidence>
<evidence type="ECO:0000256" key="3">
    <source>
        <dbReference type="SAM" id="Phobius"/>
    </source>
</evidence>
<gene>
    <name evidence="6" type="ORF">H1B27_06520</name>
</gene>
<feature type="domain" description="Multidrug resistance protein MdtA-like barrel-sandwich hybrid" evidence="4">
    <location>
        <begin position="77"/>
        <end position="267"/>
    </location>
</feature>
<dbReference type="Proteomes" id="UP001194539">
    <property type="component" value="Unassembled WGS sequence"/>
</dbReference>
<dbReference type="InterPro" id="IPR050739">
    <property type="entry name" value="MFP"/>
</dbReference>
<sequence>MADQVLKFQPEQKSEGGKPTKKAGADPRRRLLAGLRRYRRFLLLVVLPVVVAIGGLTFYLNGGRYVGTDDAYVGAQKVLVTPDISGKIQKVVVKEGQLVKQGDVLFEIDPVPFRLAVDEARAQLTQALTTYENLRANIKIYGDMLNLAQQGVDLKQRDVERKQALVKNNYGSQLDLDNASNALVTSGSVAQYVRQQLSTAKTQLLGDPNLPLEKFPAYAEAKAKLDNAERNLDHAVVRASMGGVATQVEQIQLGRYVAAGTPVFTIIDVAHPWVDANPKESDLTYVTEGQPVTLEVDAFPNHVFKGKIGSLSPGTGAQFAILPPQNATGNFVKVVQRVPIRIYFDETDKYVRKLKAGMSVYATIDTGHKRSLASLFGLSATAGQDKDQD</sequence>
<protein>
    <submittedName>
        <fullName evidence="6">HlyD family secretion protein</fullName>
    </submittedName>
</protein>
<feature type="compositionally biased region" description="Basic and acidic residues" evidence="2">
    <location>
        <begin position="10"/>
        <end position="26"/>
    </location>
</feature>
<dbReference type="RefSeq" id="WP_197965414.1">
    <property type="nucleotide sequence ID" value="NZ_JACEGD010000005.1"/>
</dbReference>
<dbReference type="SUPFAM" id="SSF111369">
    <property type="entry name" value="HlyD-like secretion proteins"/>
    <property type="match status" value="1"/>
</dbReference>
<dbReference type="InterPro" id="IPR058792">
    <property type="entry name" value="Beta-barrel_RND_2"/>
</dbReference>
<evidence type="ECO:0000256" key="2">
    <source>
        <dbReference type="SAM" id="MobiDB-lite"/>
    </source>
</evidence>
<dbReference type="EMBL" id="JACEGD010000005">
    <property type="protein sequence ID" value="MBH5385939.1"/>
    <property type="molecule type" value="Genomic_DNA"/>
</dbReference>
<reference evidence="6 7" key="1">
    <citation type="submission" date="2020-07" db="EMBL/GenBank/DDBJ databases">
        <title>Bradyrhizobium diversity isolated from nodules of indigenous legumes of Western Australia.</title>
        <authorList>
            <person name="Klepa M.S."/>
        </authorList>
    </citation>
    <scope>NUCLEOTIDE SEQUENCE [LARGE SCALE GENOMIC DNA]</scope>
    <source>
        <strain evidence="6 7">CNPSo 4019</strain>
    </source>
</reference>
<keyword evidence="7" id="KW-1185">Reference proteome</keyword>
<dbReference type="Gene3D" id="2.40.30.170">
    <property type="match status" value="1"/>
</dbReference>
<name>A0ABS0NY47_9BRAD</name>
<dbReference type="Pfam" id="PF25917">
    <property type="entry name" value="BSH_RND"/>
    <property type="match status" value="1"/>
</dbReference>
<keyword evidence="3" id="KW-0812">Transmembrane</keyword>
<keyword evidence="3" id="KW-0472">Membrane</keyword>
<feature type="transmembrane region" description="Helical" evidence="3">
    <location>
        <begin position="38"/>
        <end position="60"/>
    </location>
</feature>
<keyword evidence="3" id="KW-1133">Transmembrane helix</keyword>
<organism evidence="6 7">
    <name type="scientific">Bradyrhizobium diversitatis</name>
    <dbReference type="NCBI Taxonomy" id="2755406"/>
    <lineage>
        <taxon>Bacteria</taxon>
        <taxon>Pseudomonadati</taxon>
        <taxon>Pseudomonadota</taxon>
        <taxon>Alphaproteobacteria</taxon>
        <taxon>Hyphomicrobiales</taxon>
        <taxon>Nitrobacteraceae</taxon>
        <taxon>Bradyrhizobium</taxon>
    </lineage>
</organism>
<dbReference type="Pfam" id="PF25954">
    <property type="entry name" value="Beta-barrel_RND_2"/>
    <property type="match status" value="1"/>
</dbReference>
<comment type="subcellular location">
    <subcellularLocation>
        <location evidence="1">Cell envelope</location>
    </subcellularLocation>
</comment>
<evidence type="ECO:0000259" key="5">
    <source>
        <dbReference type="Pfam" id="PF25954"/>
    </source>
</evidence>
<dbReference type="PANTHER" id="PTHR30386:SF19">
    <property type="entry name" value="MULTIDRUG EXPORT PROTEIN EMRA-RELATED"/>
    <property type="match status" value="1"/>
</dbReference>
<evidence type="ECO:0000313" key="6">
    <source>
        <dbReference type="EMBL" id="MBH5385939.1"/>
    </source>
</evidence>
<accession>A0ABS0NY47</accession>
<dbReference type="InterPro" id="IPR058625">
    <property type="entry name" value="MdtA-like_BSH"/>
</dbReference>
<evidence type="ECO:0000256" key="1">
    <source>
        <dbReference type="ARBA" id="ARBA00004196"/>
    </source>
</evidence>
<evidence type="ECO:0000313" key="7">
    <source>
        <dbReference type="Proteomes" id="UP001194539"/>
    </source>
</evidence>
<proteinExistence type="predicted"/>
<dbReference type="PANTHER" id="PTHR30386">
    <property type="entry name" value="MEMBRANE FUSION SUBUNIT OF EMRAB-TOLC MULTIDRUG EFFLUX PUMP"/>
    <property type="match status" value="1"/>
</dbReference>
<feature type="region of interest" description="Disordered" evidence="2">
    <location>
        <begin position="1"/>
        <end position="26"/>
    </location>
</feature>
<feature type="domain" description="CusB-like beta-barrel" evidence="5">
    <location>
        <begin position="273"/>
        <end position="315"/>
    </location>
</feature>
<dbReference type="Gene3D" id="2.40.50.100">
    <property type="match status" value="1"/>
</dbReference>
<comment type="caution">
    <text evidence="6">The sequence shown here is derived from an EMBL/GenBank/DDBJ whole genome shotgun (WGS) entry which is preliminary data.</text>
</comment>